<sequence length="439" mass="52353">MLSFVNQQFLLNQQFVWEKFDIRNTIVHIVEVVLVKKSHLLQNLEVIFEHSFPQGQVMGDYVHFHSLFMHLLELIFIEDQEKRKNSSEQKREVRIDCKLKEISKNDGNYVLLFDFIFKCEENQEIILQKAIRKSKNIKYFIEPKKFLKKKYGEILVDFFIVQKLEGNIDFFSYQDTQDKKIISIELNFKTIQMLNLTPSNTTQKLNYLDSSNRIQNQILLNLTFLRENLNNKNIFQWKFQEENKCTKKQYKNTLKQSSIIPQPKNINKQKIIEQSSQKIRKKNSIHLSSQQSLKGEQILQELKNYNSIQSEIIQLNNQQNHKKTKSEKLIIYNQQNYQKKENKTQENIKSISCSRQKIKTSQKEILLNKNQKKKQLDCIIKIFGQQNIKNIVSESINNLKKSFLQESQIILKQILKQSVIFKDQQVKKKSNKKHNFNID</sequence>
<dbReference type="EMBL" id="GL984193">
    <property type="protein sequence ID" value="EGR29044.1"/>
    <property type="molecule type" value="Genomic_DNA"/>
</dbReference>
<name>G0R0G5_ICHMU</name>
<keyword evidence="2" id="KW-1185">Reference proteome</keyword>
<accession>G0R0G5</accession>
<dbReference type="GeneID" id="14905138"/>
<evidence type="ECO:0000313" key="1">
    <source>
        <dbReference type="EMBL" id="EGR29044.1"/>
    </source>
</evidence>
<dbReference type="InParanoid" id="G0R0G5"/>
<dbReference type="Proteomes" id="UP000008983">
    <property type="component" value="Unassembled WGS sequence"/>
</dbReference>
<proteinExistence type="predicted"/>
<gene>
    <name evidence="1" type="ORF">IMG5_164570</name>
</gene>
<dbReference type="OrthoDB" id="10689157at2759"/>
<evidence type="ECO:0000313" key="2">
    <source>
        <dbReference type="Proteomes" id="UP000008983"/>
    </source>
</evidence>
<protein>
    <submittedName>
        <fullName evidence="1">Uncharacterized protein</fullName>
    </submittedName>
</protein>
<organism evidence="1 2">
    <name type="scientific">Ichthyophthirius multifiliis</name>
    <name type="common">White spot disease agent</name>
    <name type="synonym">Ich</name>
    <dbReference type="NCBI Taxonomy" id="5932"/>
    <lineage>
        <taxon>Eukaryota</taxon>
        <taxon>Sar</taxon>
        <taxon>Alveolata</taxon>
        <taxon>Ciliophora</taxon>
        <taxon>Intramacronucleata</taxon>
        <taxon>Oligohymenophorea</taxon>
        <taxon>Hymenostomatida</taxon>
        <taxon>Ophryoglenina</taxon>
        <taxon>Ichthyophthirius</taxon>
    </lineage>
</organism>
<dbReference type="AlphaFoldDB" id="G0R0G5"/>
<dbReference type="RefSeq" id="XP_004030280.1">
    <property type="nucleotide sequence ID" value="XM_004030232.1"/>
</dbReference>
<reference evidence="1 2" key="1">
    <citation type="submission" date="2011-07" db="EMBL/GenBank/DDBJ databases">
        <authorList>
            <person name="Coyne R."/>
            <person name="Brami D."/>
            <person name="Johnson J."/>
            <person name="Hostetler J."/>
            <person name="Hannick L."/>
            <person name="Clark T."/>
            <person name="Cassidy-Hanley D."/>
            <person name="Inman J."/>
        </authorList>
    </citation>
    <scope>NUCLEOTIDE SEQUENCE [LARGE SCALE GENOMIC DNA]</scope>
    <source>
        <strain evidence="1 2">G5</strain>
    </source>
</reference>
<dbReference type="eggNOG" id="ENOG502R327">
    <property type="taxonomic scope" value="Eukaryota"/>
</dbReference>